<reference evidence="1 2" key="1">
    <citation type="submission" date="2015-10" db="EMBL/GenBank/DDBJ databases">
        <title>Genome analyses suggest a sexual origin of heterokaryosis in a supposedly ancient asexual fungus.</title>
        <authorList>
            <person name="Ropars J."/>
            <person name="Sedzielewska K."/>
            <person name="Noel J."/>
            <person name="Charron P."/>
            <person name="Farinelli L."/>
            <person name="Marton T."/>
            <person name="Kruger M."/>
            <person name="Pelin A."/>
            <person name="Brachmann A."/>
            <person name="Corradi N."/>
        </authorList>
    </citation>
    <scope>NUCLEOTIDE SEQUENCE [LARGE SCALE GENOMIC DNA]</scope>
    <source>
        <strain evidence="1 2">A4</strain>
    </source>
</reference>
<organism evidence="1 2">
    <name type="scientific">Rhizophagus irregularis</name>
    <dbReference type="NCBI Taxonomy" id="588596"/>
    <lineage>
        <taxon>Eukaryota</taxon>
        <taxon>Fungi</taxon>
        <taxon>Fungi incertae sedis</taxon>
        <taxon>Mucoromycota</taxon>
        <taxon>Glomeromycotina</taxon>
        <taxon>Glomeromycetes</taxon>
        <taxon>Glomerales</taxon>
        <taxon>Glomeraceae</taxon>
        <taxon>Rhizophagus</taxon>
    </lineage>
</organism>
<dbReference type="Proteomes" id="UP000234323">
    <property type="component" value="Unassembled WGS sequence"/>
</dbReference>
<name>A0A2I1GWQ7_9GLOM</name>
<proteinExistence type="predicted"/>
<dbReference type="AlphaFoldDB" id="A0A2I1GWQ7"/>
<sequence length="103" mass="12028">MGNMYCGNNNWSNKDRGYGDVYPNIGIPESFEVEDYEKHQNQLLVGKGTEYFAIGNEIVRLTEKSKVIMEFTMLNDNFTNRINDENREVRLKNSPPGDKYQKR</sequence>
<evidence type="ECO:0000313" key="1">
    <source>
        <dbReference type="EMBL" id="PKY51073.1"/>
    </source>
</evidence>
<protein>
    <submittedName>
        <fullName evidence="1">Uncharacterized protein</fullName>
    </submittedName>
</protein>
<comment type="caution">
    <text evidence="1">The sequence shown here is derived from an EMBL/GenBank/DDBJ whole genome shotgun (WGS) entry which is preliminary data.</text>
</comment>
<dbReference type="VEuPathDB" id="FungiDB:FUN_011708"/>
<dbReference type="VEuPathDB" id="FungiDB:RhiirFUN_016743"/>
<keyword evidence="2" id="KW-1185">Reference proteome</keyword>
<evidence type="ECO:0000313" key="2">
    <source>
        <dbReference type="Proteomes" id="UP000234323"/>
    </source>
</evidence>
<accession>A0A2I1GWQ7</accession>
<gene>
    <name evidence="1" type="ORF">RhiirA4_467907</name>
</gene>
<dbReference type="EMBL" id="LLXI01000962">
    <property type="protein sequence ID" value="PKY51073.1"/>
    <property type="molecule type" value="Genomic_DNA"/>
</dbReference>